<gene>
    <name evidence="4" type="ORF">DIMBOPOO_00006</name>
</gene>
<dbReference type="EMBL" id="MT631576">
    <property type="protein sequence ID" value="QNO54334.1"/>
    <property type="molecule type" value="Genomic_DNA"/>
</dbReference>
<evidence type="ECO:0000256" key="2">
    <source>
        <dbReference type="ARBA" id="ARBA00022649"/>
    </source>
</evidence>
<dbReference type="Pfam" id="PF01954">
    <property type="entry name" value="AF2212-like"/>
    <property type="match status" value="1"/>
</dbReference>
<sequence length="88" mass="10205">MVMVTYFYTIKFNLIRVMDMGIRVKARYENEVLKPLEKLDLKEGVNVDIIIAGSLAKDFRGALKLENTELIEEIAESDVYYNKHFSSI</sequence>
<dbReference type="Gene3D" id="4.10.1150.10">
    <property type="entry name" value="AF2212/PG0164-like"/>
    <property type="match status" value="1"/>
</dbReference>
<accession>A0A7G9Z250</accession>
<reference evidence="4" key="1">
    <citation type="submission" date="2020-06" db="EMBL/GenBank/DDBJ databases">
        <title>Unique genomic features of the anaerobic methanotrophic archaea.</title>
        <authorList>
            <person name="Chadwick G.L."/>
            <person name="Skennerton C.T."/>
            <person name="Laso-Perez R."/>
            <person name="Leu A.O."/>
            <person name="Speth D.R."/>
            <person name="Yu H."/>
            <person name="Morgan-Lang C."/>
            <person name="Hatzenpichler R."/>
            <person name="Goudeau D."/>
            <person name="Malmstrom R."/>
            <person name="Brazelton W.J."/>
            <person name="Woyke T."/>
            <person name="Hallam S.J."/>
            <person name="Tyson G.W."/>
            <person name="Wegener G."/>
            <person name="Boetius A."/>
            <person name="Orphan V."/>
        </authorList>
    </citation>
    <scope>NUCLEOTIDE SEQUENCE</scope>
</reference>
<name>A0A7G9Z250_9EURY</name>
<protein>
    <recommendedName>
        <fullName evidence="3">Antitoxin</fullName>
    </recommendedName>
</protein>
<evidence type="ECO:0000256" key="3">
    <source>
        <dbReference type="RuleBase" id="RU368051"/>
    </source>
</evidence>
<organism evidence="4">
    <name type="scientific">Candidatus Methanophaga sp. ANME-1 ERB7</name>
    <dbReference type="NCBI Taxonomy" id="2759913"/>
    <lineage>
        <taxon>Archaea</taxon>
        <taxon>Methanobacteriati</taxon>
        <taxon>Methanobacteriota</taxon>
        <taxon>Stenosarchaea group</taxon>
        <taxon>Methanomicrobia</taxon>
        <taxon>Candidatus Methanophagales</taxon>
        <taxon>Candidatus Methanophagaceae</taxon>
        <taxon>Candidatus Methanophaga</taxon>
    </lineage>
</organism>
<proteinExistence type="inferred from homology"/>
<dbReference type="InterPro" id="IPR024069">
    <property type="entry name" value="AF2212-like_dom_sf"/>
</dbReference>
<keyword evidence="2 3" id="KW-1277">Toxin-antitoxin system</keyword>
<comment type="function">
    <text evidence="3">Antitoxin component of a type II toxin-antitoxin (TA) system.</text>
</comment>
<dbReference type="SUPFAM" id="SSF141694">
    <property type="entry name" value="AF2212/PG0164-like"/>
    <property type="match status" value="1"/>
</dbReference>
<comment type="similarity">
    <text evidence="1 3">Belongs to the UPF0165 family.</text>
</comment>
<dbReference type="AlphaFoldDB" id="A0A7G9Z250"/>
<dbReference type="InterPro" id="IPR008203">
    <property type="entry name" value="AF2212-like"/>
</dbReference>
<evidence type="ECO:0000313" key="4">
    <source>
        <dbReference type="EMBL" id="QNO54334.1"/>
    </source>
</evidence>
<evidence type="ECO:0000256" key="1">
    <source>
        <dbReference type="ARBA" id="ARBA00006615"/>
    </source>
</evidence>